<keyword evidence="2" id="KW-1185">Reference proteome</keyword>
<gene>
    <name evidence="1" type="ORF">J5N97_021390</name>
</gene>
<sequence length="115" mass="12436">MRRSSISSQSRRGSTTCSGFISLRSTQGLSASRPRGIRCFDQRGECHENRYIEAVGGFTAFKWHYVAENLTSTPLSVKLVPVIGKPIISGLENYAKTRNLSSNSLGGSLPSGLGQ</sequence>
<dbReference type="AlphaFoldDB" id="A0A9D5CHI2"/>
<reference evidence="1" key="2">
    <citation type="journal article" date="2022" name="Hortic Res">
        <title>The genome of Dioscorea zingiberensis sheds light on the biosynthesis, origin and evolution of the medicinally important diosgenin saponins.</title>
        <authorList>
            <person name="Li Y."/>
            <person name="Tan C."/>
            <person name="Li Z."/>
            <person name="Guo J."/>
            <person name="Li S."/>
            <person name="Chen X."/>
            <person name="Wang C."/>
            <person name="Dai X."/>
            <person name="Yang H."/>
            <person name="Song W."/>
            <person name="Hou L."/>
            <person name="Xu J."/>
            <person name="Tong Z."/>
            <person name="Xu A."/>
            <person name="Yuan X."/>
            <person name="Wang W."/>
            <person name="Yang Q."/>
            <person name="Chen L."/>
            <person name="Sun Z."/>
            <person name="Wang K."/>
            <person name="Pan B."/>
            <person name="Chen J."/>
            <person name="Bao Y."/>
            <person name="Liu F."/>
            <person name="Qi X."/>
            <person name="Gang D.R."/>
            <person name="Wen J."/>
            <person name="Li J."/>
        </authorList>
    </citation>
    <scope>NUCLEOTIDE SEQUENCE</scope>
    <source>
        <strain evidence="1">Dzin_1.0</strain>
    </source>
</reference>
<protein>
    <submittedName>
        <fullName evidence="1">Uncharacterized protein</fullName>
    </submittedName>
</protein>
<evidence type="ECO:0000313" key="1">
    <source>
        <dbReference type="EMBL" id="KAJ0973431.1"/>
    </source>
</evidence>
<evidence type="ECO:0000313" key="2">
    <source>
        <dbReference type="Proteomes" id="UP001085076"/>
    </source>
</evidence>
<dbReference type="EMBL" id="JAGGNH010000005">
    <property type="protein sequence ID" value="KAJ0973431.1"/>
    <property type="molecule type" value="Genomic_DNA"/>
</dbReference>
<organism evidence="1 2">
    <name type="scientific">Dioscorea zingiberensis</name>
    <dbReference type="NCBI Taxonomy" id="325984"/>
    <lineage>
        <taxon>Eukaryota</taxon>
        <taxon>Viridiplantae</taxon>
        <taxon>Streptophyta</taxon>
        <taxon>Embryophyta</taxon>
        <taxon>Tracheophyta</taxon>
        <taxon>Spermatophyta</taxon>
        <taxon>Magnoliopsida</taxon>
        <taxon>Liliopsida</taxon>
        <taxon>Dioscoreales</taxon>
        <taxon>Dioscoreaceae</taxon>
        <taxon>Dioscorea</taxon>
    </lineage>
</organism>
<comment type="caution">
    <text evidence="1">The sequence shown here is derived from an EMBL/GenBank/DDBJ whole genome shotgun (WGS) entry which is preliminary data.</text>
</comment>
<reference evidence="1" key="1">
    <citation type="submission" date="2021-03" db="EMBL/GenBank/DDBJ databases">
        <authorList>
            <person name="Li Z."/>
            <person name="Yang C."/>
        </authorList>
    </citation>
    <scope>NUCLEOTIDE SEQUENCE</scope>
    <source>
        <strain evidence="1">Dzin_1.0</strain>
        <tissue evidence="1">Leaf</tissue>
    </source>
</reference>
<name>A0A9D5CHI2_9LILI</name>
<dbReference type="Proteomes" id="UP001085076">
    <property type="component" value="Miscellaneous, Linkage group lg05"/>
</dbReference>
<proteinExistence type="predicted"/>
<accession>A0A9D5CHI2</accession>